<organism evidence="4 5">
    <name type="scientific">Dictyostelium firmibasis</name>
    <dbReference type="NCBI Taxonomy" id="79012"/>
    <lineage>
        <taxon>Eukaryota</taxon>
        <taxon>Amoebozoa</taxon>
        <taxon>Evosea</taxon>
        <taxon>Eumycetozoa</taxon>
        <taxon>Dictyostelia</taxon>
        <taxon>Dictyosteliales</taxon>
        <taxon>Dictyosteliaceae</taxon>
        <taxon>Dictyostelium</taxon>
    </lineage>
</organism>
<reference evidence="4 5" key="1">
    <citation type="submission" date="2023-11" db="EMBL/GenBank/DDBJ databases">
        <title>Dfirmibasis_genome.</title>
        <authorList>
            <person name="Edelbroek B."/>
            <person name="Kjellin J."/>
            <person name="Jerlstrom-Hultqvist J."/>
            <person name="Soderbom F."/>
        </authorList>
    </citation>
    <scope>NUCLEOTIDE SEQUENCE [LARGE SCALE GENOMIC DNA]</scope>
    <source>
        <strain evidence="4 5">TNS-C-14</strain>
    </source>
</reference>
<dbReference type="GO" id="GO:0004175">
    <property type="term" value="F:endopeptidase activity"/>
    <property type="evidence" value="ECO:0007669"/>
    <property type="project" value="UniProtKB-ARBA"/>
</dbReference>
<proteinExistence type="predicted"/>
<evidence type="ECO:0000259" key="3">
    <source>
        <dbReference type="Pfam" id="PF02517"/>
    </source>
</evidence>
<feature type="transmembrane region" description="Helical" evidence="2">
    <location>
        <begin position="61"/>
        <end position="82"/>
    </location>
</feature>
<feature type="transmembrane region" description="Helical" evidence="2">
    <location>
        <begin position="336"/>
        <end position="358"/>
    </location>
</feature>
<feature type="transmembrane region" description="Helical" evidence="2">
    <location>
        <begin position="313"/>
        <end position="329"/>
    </location>
</feature>
<feature type="domain" description="CAAX prenyl protease 2/Lysostaphin resistance protein A-like" evidence="3">
    <location>
        <begin position="255"/>
        <end position="347"/>
    </location>
</feature>
<dbReference type="GO" id="GO:0080120">
    <property type="term" value="P:CAAX-box protein maturation"/>
    <property type="evidence" value="ECO:0007669"/>
    <property type="project" value="UniProtKB-ARBA"/>
</dbReference>
<keyword evidence="2" id="KW-0812">Transmembrane</keyword>
<feature type="transmembrane region" description="Helical" evidence="2">
    <location>
        <begin position="37"/>
        <end position="55"/>
    </location>
</feature>
<feature type="region of interest" description="Disordered" evidence="1">
    <location>
        <begin position="120"/>
        <end position="149"/>
    </location>
</feature>
<dbReference type="InterPro" id="IPR003675">
    <property type="entry name" value="Rce1/LyrA-like_dom"/>
</dbReference>
<feature type="transmembrane region" description="Helical" evidence="2">
    <location>
        <begin position="249"/>
        <end position="268"/>
    </location>
</feature>
<comment type="caution">
    <text evidence="4">The sequence shown here is derived from an EMBL/GenBank/DDBJ whole genome shotgun (WGS) entry which is preliminary data.</text>
</comment>
<evidence type="ECO:0000313" key="5">
    <source>
        <dbReference type="Proteomes" id="UP001344447"/>
    </source>
</evidence>
<evidence type="ECO:0000256" key="2">
    <source>
        <dbReference type="SAM" id="Phobius"/>
    </source>
</evidence>
<feature type="transmembrane region" description="Helical" evidence="2">
    <location>
        <begin position="289"/>
        <end position="307"/>
    </location>
</feature>
<feature type="transmembrane region" description="Helical" evidence="2">
    <location>
        <begin position="209"/>
        <end position="229"/>
    </location>
</feature>
<dbReference type="Pfam" id="PF02517">
    <property type="entry name" value="Rce1-like"/>
    <property type="match status" value="1"/>
</dbReference>
<accession>A0AAN7Z1T4</accession>
<dbReference type="Proteomes" id="UP001344447">
    <property type="component" value="Unassembled WGS sequence"/>
</dbReference>
<keyword evidence="2" id="KW-1133">Transmembrane helix</keyword>
<name>A0AAN7Z1T4_9MYCE</name>
<keyword evidence="2" id="KW-0472">Membrane</keyword>
<gene>
    <name evidence="4" type="ORF">RB653_006185</name>
</gene>
<sequence>MFIDNIIDYCSSRLNYNKRYMKWDLVNHPLTSKDKRFWFLLIMMTVPTIEMAIFIHVMRNIYIAIVAFHVTIILVPIIYLFINSKLIDSSLDNSRYNQNYRNENYDLIVNKFNKTTLISNSANSSSKQNNKNNKNKKINNNDNNDNNLKNDNISIGGKKYKSNLAIYDDIDNINDTDYLIDIYSKQDQFNLRMSLPTKIFKSLFSLPQFIIGLIILVISLSFGSLFYYLFSDFIPNTITKLTQYGLLNYSFNMEYIFYIYFSIVNPIIEEWWWRCFLPNTFGSSKLHKVVITTFYALYHFTVLIIFYNVYISSLATLIVFIGGWLFVYITKYVGPLASILAHCGADIIIVFIISNMTLNWFPYLHYNY</sequence>
<keyword evidence="5" id="KW-1185">Reference proteome</keyword>
<protein>
    <recommendedName>
        <fullName evidence="3">CAAX prenyl protease 2/Lysostaphin resistance protein A-like domain-containing protein</fullName>
    </recommendedName>
</protein>
<dbReference type="AlphaFoldDB" id="A0AAN7Z1T4"/>
<evidence type="ECO:0000256" key="1">
    <source>
        <dbReference type="SAM" id="MobiDB-lite"/>
    </source>
</evidence>
<dbReference type="EMBL" id="JAVFKY010000001">
    <property type="protein sequence ID" value="KAK5584572.1"/>
    <property type="molecule type" value="Genomic_DNA"/>
</dbReference>
<evidence type="ECO:0000313" key="4">
    <source>
        <dbReference type="EMBL" id="KAK5584572.1"/>
    </source>
</evidence>